<feature type="compositionally biased region" description="Basic residues" evidence="1">
    <location>
        <begin position="456"/>
        <end position="466"/>
    </location>
</feature>
<evidence type="ECO:0000313" key="3">
    <source>
        <dbReference type="Proteomes" id="UP000024376"/>
    </source>
</evidence>
<dbReference type="OrthoDB" id="4366798at2759"/>
<accession>A0A024SG99</accession>
<feature type="compositionally biased region" description="Acidic residues" evidence="1">
    <location>
        <begin position="393"/>
        <end position="402"/>
    </location>
</feature>
<feature type="compositionally biased region" description="Low complexity" evidence="1">
    <location>
        <begin position="414"/>
        <end position="424"/>
    </location>
</feature>
<evidence type="ECO:0000313" key="2">
    <source>
        <dbReference type="EMBL" id="ETS03541.1"/>
    </source>
</evidence>
<feature type="region of interest" description="Disordered" evidence="1">
    <location>
        <begin position="152"/>
        <end position="221"/>
    </location>
</feature>
<gene>
    <name evidence="2" type="ORF">M419DRAFT_128823</name>
</gene>
<feature type="compositionally biased region" description="Polar residues" evidence="1">
    <location>
        <begin position="437"/>
        <end position="448"/>
    </location>
</feature>
<evidence type="ECO:0000256" key="1">
    <source>
        <dbReference type="SAM" id="MobiDB-lite"/>
    </source>
</evidence>
<feature type="region of interest" description="Disordered" evidence="1">
    <location>
        <begin position="292"/>
        <end position="337"/>
    </location>
</feature>
<feature type="compositionally biased region" description="Basic and acidic residues" evidence="1">
    <location>
        <begin position="173"/>
        <end position="198"/>
    </location>
</feature>
<dbReference type="AlphaFoldDB" id="A0A024SG99"/>
<dbReference type="HOGENOM" id="CLU_032058_0_0_1"/>
<name>A0A024SG99_HYPJR</name>
<organism evidence="2 3">
    <name type="scientific">Hypocrea jecorina (strain ATCC 56765 / BCRC 32924 / NRRL 11460 / Rut C-30)</name>
    <name type="common">Trichoderma reesei</name>
    <dbReference type="NCBI Taxonomy" id="1344414"/>
    <lineage>
        <taxon>Eukaryota</taxon>
        <taxon>Fungi</taxon>
        <taxon>Dikarya</taxon>
        <taxon>Ascomycota</taxon>
        <taxon>Pezizomycotina</taxon>
        <taxon>Sordariomycetes</taxon>
        <taxon>Hypocreomycetidae</taxon>
        <taxon>Hypocreales</taxon>
        <taxon>Hypocreaceae</taxon>
        <taxon>Trichoderma</taxon>
    </lineage>
</organism>
<sequence>MAARLLFDAETPGWLIEWLFYSKVRSILCQIFFLLNPPTSHVEGLPTACQVSTSEATLLAEEDRQWEWDWKKFYLQPEVLSRDLHDRFNRHTLSLRRPDVFQRDVESCIELAATEEEFLAKLEERKTQHVQEVMRAWRSICAVIESNSWLLASPDRGDKEDADKENVDEDEGDRGGDDGGHLEERDNWNNDGNEHRGLATENDYPAANSSASPRRGTVTSLDPSQFYLDDITSKLVEGRKRWAKETCAEILQQRRTQRLAAPTASALTTAELTAPDSLFCAGIWDPDGLLPSRDLTGGPFPSQDEVQSANPTPISDSPANNPLKRPRDSHEESINDQSLRVIEADLIALTGTEDFGEESHGLTKFTEPALESPAIDSVVREASPSISTREPMDIDSSEDDGDVVMTDAALTENPAPGRPRTAPRGSRRQDKHGARTGKSSLGKRTTPLQQQQQQNRVKKKQSRRRSAQAAKSPALLDRLLRSTRSSRRDAGHELWYLGDDATACPVTNAG</sequence>
<reference evidence="3" key="1">
    <citation type="journal article" date="2013" name="Ind. Biotechnol.">
        <title>Comparative genomics analysis of Trichoderma reesei strains.</title>
        <authorList>
            <person name="Koike H."/>
            <person name="Aerts A."/>
            <person name="LaButti K."/>
            <person name="Grigoriev I.V."/>
            <person name="Baker S.E."/>
        </authorList>
    </citation>
    <scope>NUCLEOTIDE SEQUENCE [LARGE SCALE GENOMIC DNA]</scope>
    <source>
        <strain evidence="3">ATCC 56765 / BCRC 32924 / NRRL 11460 / Rut C-30</strain>
    </source>
</reference>
<feature type="compositionally biased region" description="Basic and acidic residues" evidence="1">
    <location>
        <begin position="155"/>
        <end position="165"/>
    </location>
</feature>
<feature type="compositionally biased region" description="Low complexity" evidence="1">
    <location>
        <begin position="467"/>
        <end position="477"/>
    </location>
</feature>
<dbReference type="Proteomes" id="UP000024376">
    <property type="component" value="Unassembled WGS sequence"/>
</dbReference>
<dbReference type="EMBL" id="KI911143">
    <property type="protein sequence ID" value="ETS03541.1"/>
    <property type="molecule type" value="Genomic_DNA"/>
</dbReference>
<dbReference type="KEGG" id="trr:M419DRAFT_128823"/>
<proteinExistence type="predicted"/>
<protein>
    <submittedName>
        <fullName evidence="2">Uncharacterized protein</fullName>
    </submittedName>
</protein>
<feature type="region of interest" description="Disordered" evidence="1">
    <location>
        <begin position="356"/>
        <end position="492"/>
    </location>
</feature>
<feature type="compositionally biased region" description="Polar residues" evidence="1">
    <location>
        <begin position="207"/>
        <end position="221"/>
    </location>
</feature>
<feature type="compositionally biased region" description="Polar residues" evidence="1">
    <location>
        <begin position="304"/>
        <end position="320"/>
    </location>
</feature>